<feature type="domain" description="RNase H type-1" evidence="1">
    <location>
        <begin position="17"/>
        <end position="101"/>
    </location>
</feature>
<keyword evidence="3" id="KW-1185">Reference proteome</keyword>
<reference evidence="2 3" key="1">
    <citation type="submission" date="2021-05" db="EMBL/GenBank/DDBJ databases">
        <title>Genome Assembly of Synthetic Allotetraploid Brassica napus Reveals Homoeologous Exchanges between Subgenomes.</title>
        <authorList>
            <person name="Davis J.T."/>
        </authorList>
    </citation>
    <scope>NUCLEOTIDE SEQUENCE [LARGE SCALE GENOMIC DNA]</scope>
    <source>
        <strain evidence="3">cv. Da-Ae</strain>
        <tissue evidence="2">Seedling</tissue>
    </source>
</reference>
<protein>
    <recommendedName>
        <fullName evidence="1">RNase H type-1 domain-containing protein</fullName>
    </recommendedName>
</protein>
<name>A0ABQ8C6Y4_BRANA</name>
<accession>A0ABQ8C6Y4</accession>
<dbReference type="Pfam" id="PF13456">
    <property type="entry name" value="RVT_3"/>
    <property type="match status" value="1"/>
</dbReference>
<evidence type="ECO:0000259" key="1">
    <source>
        <dbReference type="Pfam" id="PF13456"/>
    </source>
</evidence>
<comment type="caution">
    <text evidence="2">The sequence shown here is derived from an EMBL/GenBank/DDBJ whole genome shotgun (WGS) entry which is preliminary data.</text>
</comment>
<dbReference type="InterPro" id="IPR036397">
    <property type="entry name" value="RNaseH_sf"/>
</dbReference>
<organism evidence="2 3">
    <name type="scientific">Brassica napus</name>
    <name type="common">Rape</name>
    <dbReference type="NCBI Taxonomy" id="3708"/>
    <lineage>
        <taxon>Eukaryota</taxon>
        <taxon>Viridiplantae</taxon>
        <taxon>Streptophyta</taxon>
        <taxon>Embryophyta</taxon>
        <taxon>Tracheophyta</taxon>
        <taxon>Spermatophyta</taxon>
        <taxon>Magnoliopsida</taxon>
        <taxon>eudicotyledons</taxon>
        <taxon>Gunneridae</taxon>
        <taxon>Pentapetalae</taxon>
        <taxon>rosids</taxon>
        <taxon>malvids</taxon>
        <taxon>Brassicales</taxon>
        <taxon>Brassicaceae</taxon>
        <taxon>Brassiceae</taxon>
        <taxon>Brassica</taxon>
    </lineage>
</organism>
<dbReference type="SUPFAM" id="SSF53098">
    <property type="entry name" value="Ribonuclease H-like"/>
    <property type="match status" value="1"/>
</dbReference>
<dbReference type="Proteomes" id="UP000824890">
    <property type="component" value="Unassembled WGS sequence"/>
</dbReference>
<proteinExistence type="predicted"/>
<gene>
    <name evidence="2" type="ORF">HID58_036131</name>
</gene>
<dbReference type="InterPro" id="IPR002156">
    <property type="entry name" value="RNaseH_domain"/>
</dbReference>
<sequence length="115" mass="13190">MDASWKAPTDNVGIGTLLVAEAMAMWSAVQQLYRLYYTNVFFLSDCLRLINTLYCMAKGRRDQDICQVAKDIKAVATKSNFNFRHVPRKLIDVIDKLAKDARISNRPYVITWLNS</sequence>
<dbReference type="InterPro" id="IPR012337">
    <property type="entry name" value="RNaseH-like_sf"/>
</dbReference>
<evidence type="ECO:0000313" key="2">
    <source>
        <dbReference type="EMBL" id="KAH0912810.1"/>
    </source>
</evidence>
<dbReference type="Gene3D" id="3.30.420.10">
    <property type="entry name" value="Ribonuclease H-like superfamily/Ribonuclease H"/>
    <property type="match status" value="1"/>
</dbReference>
<evidence type="ECO:0000313" key="3">
    <source>
        <dbReference type="Proteomes" id="UP000824890"/>
    </source>
</evidence>
<dbReference type="EMBL" id="JAGKQM010000009">
    <property type="protein sequence ID" value="KAH0912810.1"/>
    <property type="molecule type" value="Genomic_DNA"/>
</dbReference>